<keyword evidence="3" id="KW-0217">Developmental protein</keyword>
<dbReference type="PANTHER" id="PTHR31301">
    <property type="entry name" value="LOB DOMAIN-CONTAINING PROTEIN 4-RELATED"/>
    <property type="match status" value="1"/>
</dbReference>
<reference evidence="7" key="1">
    <citation type="submission" date="2022-08" db="EMBL/GenBank/DDBJ databases">
        <authorList>
            <person name="Gutierrez-Valencia J."/>
        </authorList>
    </citation>
    <scope>NUCLEOTIDE SEQUENCE</scope>
</reference>
<protein>
    <recommendedName>
        <fullName evidence="6">LOB domain-containing protein</fullName>
    </recommendedName>
</protein>
<proteinExistence type="inferred from homology"/>
<name>A0AAV0R9H5_9ROSI</name>
<comment type="caution">
    <text evidence="7">The sequence shown here is derived from an EMBL/GenBank/DDBJ whole genome shotgun (WGS) entry which is preliminary data.</text>
</comment>
<evidence type="ECO:0000256" key="5">
    <source>
        <dbReference type="SAM" id="MobiDB-lite"/>
    </source>
</evidence>
<evidence type="ECO:0000313" key="7">
    <source>
        <dbReference type="EMBL" id="CAI0554134.1"/>
    </source>
</evidence>
<feature type="domain" description="LOB" evidence="6">
    <location>
        <begin position="6"/>
        <end position="106"/>
    </location>
</feature>
<dbReference type="PROSITE" id="PS50891">
    <property type="entry name" value="LOB"/>
    <property type="match status" value="1"/>
</dbReference>
<gene>
    <name evidence="7" type="ORF">LITE_LOCUS47088</name>
</gene>
<organism evidence="7 8">
    <name type="scientific">Linum tenue</name>
    <dbReference type="NCBI Taxonomy" id="586396"/>
    <lineage>
        <taxon>Eukaryota</taxon>
        <taxon>Viridiplantae</taxon>
        <taxon>Streptophyta</taxon>
        <taxon>Embryophyta</taxon>
        <taxon>Tracheophyta</taxon>
        <taxon>Spermatophyta</taxon>
        <taxon>Magnoliopsida</taxon>
        <taxon>eudicotyledons</taxon>
        <taxon>Gunneridae</taxon>
        <taxon>Pentapetalae</taxon>
        <taxon>rosids</taxon>
        <taxon>fabids</taxon>
        <taxon>Malpighiales</taxon>
        <taxon>Linaceae</taxon>
        <taxon>Linum</taxon>
    </lineage>
</organism>
<evidence type="ECO:0000256" key="2">
    <source>
        <dbReference type="ARBA" id="ARBA00005474"/>
    </source>
</evidence>
<accession>A0AAV0R9H5</accession>
<sequence>MSHSQQPCAACKLQRRKCTQECIFAPHFPPDQPQKFANIHKVFGASNVAKLRLRRQQRRQAAQRDPRRAARRRRQLPRLRGRGPAQRPGLRLRRLHLQAPAPPQAAPIGPPPRPTGARQVHRPSRPAPYFLRFRRPKLPRKPLCFRPLDVAAAAAAADQLPDDGYSDRVGFTRYDPRKYPTSAAAAAISSPASNAADVRGCPATGDVEGL</sequence>
<keyword evidence="8" id="KW-1185">Reference proteome</keyword>
<feature type="compositionally biased region" description="Pro residues" evidence="5">
    <location>
        <begin position="100"/>
        <end position="114"/>
    </location>
</feature>
<evidence type="ECO:0000256" key="4">
    <source>
        <dbReference type="ARBA" id="ARBA00023242"/>
    </source>
</evidence>
<dbReference type="EMBL" id="CAMGYJ010000010">
    <property type="protein sequence ID" value="CAI0554134.1"/>
    <property type="molecule type" value="Genomic_DNA"/>
</dbReference>
<dbReference type="AlphaFoldDB" id="A0AAV0R9H5"/>
<dbReference type="InterPro" id="IPR004883">
    <property type="entry name" value="LOB"/>
</dbReference>
<evidence type="ECO:0000259" key="6">
    <source>
        <dbReference type="PROSITE" id="PS50891"/>
    </source>
</evidence>
<comment type="subcellular location">
    <subcellularLocation>
        <location evidence="1">Nucleus</location>
    </subcellularLocation>
</comment>
<evidence type="ECO:0000313" key="8">
    <source>
        <dbReference type="Proteomes" id="UP001154282"/>
    </source>
</evidence>
<evidence type="ECO:0000256" key="1">
    <source>
        <dbReference type="ARBA" id="ARBA00004123"/>
    </source>
</evidence>
<keyword evidence="4" id="KW-0539">Nucleus</keyword>
<evidence type="ECO:0000256" key="3">
    <source>
        <dbReference type="ARBA" id="ARBA00022473"/>
    </source>
</evidence>
<dbReference type="Proteomes" id="UP001154282">
    <property type="component" value="Unassembled WGS sequence"/>
</dbReference>
<feature type="region of interest" description="Disordered" evidence="5">
    <location>
        <begin position="56"/>
        <end position="126"/>
    </location>
</feature>
<dbReference type="GO" id="GO:0005634">
    <property type="term" value="C:nucleus"/>
    <property type="evidence" value="ECO:0007669"/>
    <property type="project" value="UniProtKB-SubCell"/>
</dbReference>
<feature type="compositionally biased region" description="Basic residues" evidence="5">
    <location>
        <begin position="69"/>
        <end position="81"/>
    </location>
</feature>
<feature type="region of interest" description="Disordered" evidence="5">
    <location>
        <begin position="189"/>
        <end position="210"/>
    </location>
</feature>
<dbReference type="Pfam" id="PF03195">
    <property type="entry name" value="LOB"/>
    <property type="match status" value="1"/>
</dbReference>
<comment type="similarity">
    <text evidence="2">Belongs to the LOB domain-containing protein family.</text>
</comment>
<dbReference type="PANTHER" id="PTHR31301:SF83">
    <property type="entry name" value="PROTEIN ASYMMETRIC LEAVES 2"/>
    <property type="match status" value="1"/>
</dbReference>